<feature type="transmembrane region" description="Helical" evidence="8">
    <location>
        <begin position="614"/>
        <end position="634"/>
    </location>
</feature>
<reference evidence="10 11" key="1">
    <citation type="journal article" date="2015" name="Environ. Microbiol.">
        <title>Genome analyses suggest the presence of polyploidy and recent human-driven expansions in eight global populations of the honeybee pathogen Nosema ceranae.</title>
        <authorList>
            <person name="Pelin A."/>
            <person name="Selman M."/>
            <person name="Aris-Brosou S."/>
            <person name="Farinelli L."/>
            <person name="Corradi N."/>
        </authorList>
    </citation>
    <scope>NUCLEOTIDE SEQUENCE [LARGE SCALE GENOMIC DNA]</scope>
    <source>
        <strain evidence="10 11">PA08 1199</strain>
    </source>
</reference>
<keyword evidence="3 8" id="KW-0812">Transmembrane</keyword>
<evidence type="ECO:0000256" key="1">
    <source>
        <dbReference type="ARBA" id="ARBA00004141"/>
    </source>
</evidence>
<proteinExistence type="predicted"/>
<evidence type="ECO:0000259" key="9">
    <source>
        <dbReference type="PROSITE" id="PS50893"/>
    </source>
</evidence>
<name>A0A0F9YRP2_9MICR</name>
<keyword evidence="2" id="KW-0813">Transport</keyword>
<organism evidence="10 11">
    <name type="scientific">Vairimorpha ceranae</name>
    <dbReference type="NCBI Taxonomy" id="40302"/>
    <lineage>
        <taxon>Eukaryota</taxon>
        <taxon>Fungi</taxon>
        <taxon>Fungi incertae sedis</taxon>
        <taxon>Microsporidia</taxon>
        <taxon>Nosematidae</taxon>
        <taxon>Vairimorpha</taxon>
    </lineage>
</organism>
<dbReference type="InterPro" id="IPR003439">
    <property type="entry name" value="ABC_transporter-like_ATP-bd"/>
</dbReference>
<sequence length="645" mass="74597">MNEGKNILKFDKLVYEVKNKDKEIHTEYARIINGLSGQVESGKITAVMGASGCGKTHFFELLIGNLASNCKTSGNITYNGKERDWKEWINKIAFLPQEDIFYQDLTLFESIMYNLSFNNATSYKENVEIANEAIAISNITNKKDAILKSLSGGERKRAMVAITLANNPEILILDEPTTGLDSSSALKIVASLKNYAEKNNKIVIMTVHQPGDGLYSYFGDLIFLTRGGLFYIGKADKIDEFLFENGIEPHGKYSTSEFLFLLHSNEEISAKCKNKLYDIEQKNTVREQLSEPDACNNNKVFFWNINLRHSYILFKHNLKLLYRSPGYKKTLTAYLLCVAYFSMQLMYSSFGKFANDFASLKKTPNFNLGTADKITLAYSFYTYFIILTVVVFTVVYNIHRQEHNIWNSEIFNGKYSVLSYYFYDIMQRFVASTFFLNFIFLILLLLNRNAYVPMIIILILYVFTLLSVLLLSIVHSLIAAYTFGPKMTTLLLVWHNVLVYLQHDSINLWIRNLLNSIDKSFLPYVMCIKFIYPSFLFDMYMNNLIRYRYLSAKLPFKLLKIYQNLKYDSSRSTLLNVADLFIQKMIFNNVNYTKDPHALLSIYIIKLKLSWLKYMIPINSVGLITLTIFLIVHFKVPNIRTNLKR</sequence>
<evidence type="ECO:0000256" key="6">
    <source>
        <dbReference type="ARBA" id="ARBA00022989"/>
    </source>
</evidence>
<dbReference type="GO" id="GO:0016020">
    <property type="term" value="C:membrane"/>
    <property type="evidence" value="ECO:0007669"/>
    <property type="project" value="UniProtKB-SubCell"/>
</dbReference>
<feature type="transmembrane region" description="Helical" evidence="8">
    <location>
        <begin position="451"/>
        <end position="471"/>
    </location>
</feature>
<evidence type="ECO:0000256" key="7">
    <source>
        <dbReference type="ARBA" id="ARBA00023136"/>
    </source>
</evidence>
<protein>
    <submittedName>
        <fullName evidence="10">Abc transporter</fullName>
    </submittedName>
</protein>
<evidence type="ECO:0000256" key="2">
    <source>
        <dbReference type="ARBA" id="ARBA00022448"/>
    </source>
</evidence>
<dbReference type="GeneID" id="36319765"/>
<dbReference type="SMART" id="SM00382">
    <property type="entry name" value="AAA"/>
    <property type="match status" value="1"/>
</dbReference>
<evidence type="ECO:0000256" key="5">
    <source>
        <dbReference type="ARBA" id="ARBA00022840"/>
    </source>
</evidence>
<evidence type="ECO:0000256" key="3">
    <source>
        <dbReference type="ARBA" id="ARBA00022692"/>
    </source>
</evidence>
<dbReference type="PANTHER" id="PTHR48041">
    <property type="entry name" value="ABC TRANSPORTER G FAMILY MEMBER 28"/>
    <property type="match status" value="1"/>
</dbReference>
<dbReference type="VEuPathDB" id="MicrosporidiaDB:NCER_100318"/>
<comment type="caution">
    <text evidence="10">The sequence shown here is derived from an EMBL/GenBank/DDBJ whole genome shotgun (WGS) entry which is preliminary data.</text>
</comment>
<feature type="transmembrane region" description="Helical" evidence="8">
    <location>
        <begin position="478"/>
        <end position="501"/>
    </location>
</feature>
<dbReference type="PANTHER" id="PTHR48041:SF91">
    <property type="entry name" value="ABC TRANSPORTER G FAMILY MEMBER 28"/>
    <property type="match status" value="1"/>
</dbReference>
<dbReference type="SUPFAM" id="SSF52540">
    <property type="entry name" value="P-loop containing nucleoside triphosphate hydrolases"/>
    <property type="match status" value="1"/>
</dbReference>
<feature type="transmembrane region" description="Helical" evidence="8">
    <location>
        <begin position="380"/>
        <end position="399"/>
    </location>
</feature>
<dbReference type="OMA" id="STHMMEL"/>
<dbReference type="InterPro" id="IPR003593">
    <property type="entry name" value="AAA+_ATPase"/>
</dbReference>
<feature type="domain" description="ABC transporter" evidence="9">
    <location>
        <begin position="8"/>
        <end position="251"/>
    </location>
</feature>
<dbReference type="VEuPathDB" id="MicrosporidiaDB:G9O61_00g019380"/>
<feature type="transmembrane region" description="Helical" evidence="8">
    <location>
        <begin position="521"/>
        <end position="541"/>
    </location>
</feature>
<keyword evidence="5" id="KW-0067">ATP-binding</keyword>
<dbReference type="InterPro" id="IPR027417">
    <property type="entry name" value="P-loop_NTPase"/>
</dbReference>
<dbReference type="InterPro" id="IPR050352">
    <property type="entry name" value="ABCG_transporters"/>
</dbReference>
<gene>
    <name evidence="10" type="ORF">AAJ76_2600035285</name>
</gene>
<feature type="transmembrane region" description="Helical" evidence="8">
    <location>
        <begin position="331"/>
        <end position="350"/>
    </location>
</feature>
<dbReference type="GO" id="GO:0005524">
    <property type="term" value="F:ATP binding"/>
    <property type="evidence" value="ECO:0007669"/>
    <property type="project" value="UniProtKB-KW"/>
</dbReference>
<keyword evidence="7 8" id="KW-0472">Membrane</keyword>
<dbReference type="RefSeq" id="XP_024331019.1">
    <property type="nucleotide sequence ID" value="XM_024474837.1"/>
</dbReference>
<dbReference type="Pfam" id="PF00005">
    <property type="entry name" value="ABC_tran"/>
    <property type="match status" value="1"/>
</dbReference>
<dbReference type="GO" id="GO:0042626">
    <property type="term" value="F:ATPase-coupled transmembrane transporter activity"/>
    <property type="evidence" value="ECO:0007669"/>
    <property type="project" value="TreeGrafter"/>
</dbReference>
<dbReference type="OrthoDB" id="2141921at2759"/>
<dbReference type="AlphaFoldDB" id="A0A0F9YRP2"/>
<feature type="transmembrane region" description="Helical" evidence="8">
    <location>
        <begin position="420"/>
        <end position="445"/>
    </location>
</feature>
<keyword evidence="4" id="KW-0547">Nucleotide-binding</keyword>
<dbReference type="PROSITE" id="PS50893">
    <property type="entry name" value="ABC_TRANSPORTER_2"/>
    <property type="match status" value="1"/>
</dbReference>
<dbReference type="Proteomes" id="UP000034350">
    <property type="component" value="Unassembled WGS sequence"/>
</dbReference>
<evidence type="ECO:0000313" key="11">
    <source>
        <dbReference type="Proteomes" id="UP000034350"/>
    </source>
</evidence>
<evidence type="ECO:0000256" key="8">
    <source>
        <dbReference type="SAM" id="Phobius"/>
    </source>
</evidence>
<dbReference type="GO" id="GO:0016887">
    <property type="term" value="F:ATP hydrolysis activity"/>
    <property type="evidence" value="ECO:0007669"/>
    <property type="project" value="InterPro"/>
</dbReference>
<accession>A0A0F9YRP2</accession>
<evidence type="ECO:0000313" key="10">
    <source>
        <dbReference type="EMBL" id="KKO75277.1"/>
    </source>
</evidence>
<dbReference type="InterPro" id="IPR017871">
    <property type="entry name" value="ABC_transporter-like_CS"/>
</dbReference>
<comment type="subcellular location">
    <subcellularLocation>
        <location evidence="1">Membrane</location>
        <topology evidence="1">Multi-pass membrane protein</topology>
    </subcellularLocation>
</comment>
<dbReference type="VEuPathDB" id="MicrosporidiaDB:AAJ76_2600035285"/>
<keyword evidence="6 8" id="KW-1133">Transmembrane helix</keyword>
<dbReference type="EMBL" id="JPQZ01000026">
    <property type="protein sequence ID" value="KKO75277.1"/>
    <property type="molecule type" value="Genomic_DNA"/>
</dbReference>
<dbReference type="PROSITE" id="PS00211">
    <property type="entry name" value="ABC_TRANSPORTER_1"/>
    <property type="match status" value="1"/>
</dbReference>
<dbReference type="VEuPathDB" id="MicrosporidiaDB:G9O61_00g021290"/>
<evidence type="ECO:0000256" key="4">
    <source>
        <dbReference type="ARBA" id="ARBA00022741"/>
    </source>
</evidence>
<dbReference type="Gene3D" id="3.40.50.300">
    <property type="entry name" value="P-loop containing nucleotide triphosphate hydrolases"/>
    <property type="match status" value="1"/>
</dbReference>
<keyword evidence="11" id="KW-1185">Reference proteome</keyword>